<dbReference type="Proteomes" id="UP000188637">
    <property type="component" value="Unassembled WGS sequence"/>
</dbReference>
<reference evidence="1" key="1">
    <citation type="submission" date="2016-08" db="EMBL/GenBank/DDBJ databases">
        <authorList>
            <person name="Ngugi D.K."/>
            <person name="Miyake S."/>
            <person name="Stingl U."/>
        </authorList>
    </citation>
    <scope>NUCLEOTIDE SEQUENCE</scope>
    <source>
        <strain evidence="1">SCG-D08WGA-EpuloA1</strain>
    </source>
</reference>
<keyword evidence="2" id="KW-1185">Reference proteome</keyword>
<evidence type="ECO:0000313" key="1">
    <source>
        <dbReference type="EMBL" id="ONI41104.1"/>
    </source>
</evidence>
<dbReference type="EMBL" id="LJHD01000225">
    <property type="protein sequence ID" value="ONI41104.1"/>
    <property type="molecule type" value="Genomic_DNA"/>
</dbReference>
<evidence type="ECO:0000313" key="2">
    <source>
        <dbReference type="Proteomes" id="UP000188637"/>
    </source>
</evidence>
<name>A0ACC8XEF7_9FIRM</name>
<comment type="caution">
    <text evidence="1">The sequence shown here is derived from an EMBL/GenBank/DDBJ whole genome shotgun (WGS) entry which is preliminary data.</text>
</comment>
<sequence>MSKLYVTKENAFRGYYIIIASGTTNTRFMTQNPIPTMPKSNPHFNEEGQYWRGGVWALTNYMF</sequence>
<proteinExistence type="predicted"/>
<organism evidence="1 2">
    <name type="scientific">Candidatus Epulonipiscium fishelsonii</name>
    <dbReference type="NCBI Taxonomy" id="77094"/>
    <lineage>
        <taxon>Bacteria</taxon>
        <taxon>Bacillati</taxon>
        <taxon>Bacillota</taxon>
        <taxon>Clostridia</taxon>
        <taxon>Lachnospirales</taxon>
        <taxon>Lachnospiraceae</taxon>
        <taxon>Candidatus Epulonipiscium</taxon>
    </lineage>
</organism>
<protein>
    <submittedName>
        <fullName evidence="1">Uncharacterized protein</fullName>
    </submittedName>
</protein>
<accession>A0ACC8XEF7</accession>
<gene>
    <name evidence="1" type="ORF">AN640_08205</name>
</gene>